<evidence type="ECO:0000313" key="1">
    <source>
        <dbReference type="EMBL" id="MBL6446656.1"/>
    </source>
</evidence>
<dbReference type="SUPFAM" id="SSF48452">
    <property type="entry name" value="TPR-like"/>
    <property type="match status" value="1"/>
</dbReference>
<accession>A0A937KBB4</accession>
<dbReference type="Gene3D" id="1.25.40.10">
    <property type="entry name" value="Tetratricopeptide repeat domain"/>
    <property type="match status" value="1"/>
</dbReference>
<organism evidence="1 2">
    <name type="scientific">Fulvivirga marina</name>
    <dbReference type="NCBI Taxonomy" id="2494733"/>
    <lineage>
        <taxon>Bacteria</taxon>
        <taxon>Pseudomonadati</taxon>
        <taxon>Bacteroidota</taxon>
        <taxon>Cytophagia</taxon>
        <taxon>Cytophagales</taxon>
        <taxon>Fulvivirgaceae</taxon>
        <taxon>Fulvivirga</taxon>
    </lineage>
</organism>
<name>A0A937KBB4_9BACT</name>
<dbReference type="InterPro" id="IPR011990">
    <property type="entry name" value="TPR-like_helical_dom_sf"/>
</dbReference>
<dbReference type="Proteomes" id="UP000614216">
    <property type="component" value="Unassembled WGS sequence"/>
</dbReference>
<evidence type="ECO:0000313" key="2">
    <source>
        <dbReference type="Proteomes" id="UP000614216"/>
    </source>
</evidence>
<reference evidence="1" key="1">
    <citation type="submission" date="2021-01" db="EMBL/GenBank/DDBJ databases">
        <title>Fulvivirga kasyanovii gen. nov., sp nov., a novel member of the phylum Bacteroidetes isolated from seawater in a mussel farm.</title>
        <authorList>
            <person name="Zhao L.-H."/>
            <person name="Wang Z.-J."/>
        </authorList>
    </citation>
    <scope>NUCLEOTIDE SEQUENCE</scope>
    <source>
        <strain evidence="1">29W222</strain>
    </source>
</reference>
<keyword evidence="2" id="KW-1185">Reference proteome</keyword>
<sequence>MKPKLKKFTEFAKNVLPHEASYLLKIQNFEDPEKLSILKLIAENSSDSSKSHPFDPSIDKRKYSHIKKWIETRLEAIDVDIDFEWINEINRKVVTDAITPKEERELLRKISNYEHPVYNFMKFYELALNFRHFLLIRLSYDNHKVVNEFVKKYKEVYEEARDINERLHQATEDIIDHYASNRTESNSWEDWLKSIFYNKELDGNSRFLAVIRLTFMYFNYREFDKLKGVYDDLDEMLKEGKFYTRRILFNYYANRLMLHSKFDVSQQAEEYGYLSIRQKNSDHLQYLNNFSAILLRQGKIDEALNLMRESMTEMRSSNNFHSKIGFVAFYMKCLNLNGQPEDSESFAESFLRMNKDHVLNKRWYIFFTAYLRSLMLQQKYEKVITVCKRYQLLQRDEADKRKLTYLPTVKWYYDVSRYMEGRMSDESLIESINSTVDSFSNNQHKSALVRDLFKDLKSHIPHLIDKIKSHFFFETTSN</sequence>
<dbReference type="RefSeq" id="WP_202856186.1">
    <property type="nucleotide sequence ID" value="NZ_JAEUGD010000031.1"/>
</dbReference>
<dbReference type="EMBL" id="JAEUGD010000031">
    <property type="protein sequence ID" value="MBL6446656.1"/>
    <property type="molecule type" value="Genomic_DNA"/>
</dbReference>
<comment type="caution">
    <text evidence="1">The sequence shown here is derived from an EMBL/GenBank/DDBJ whole genome shotgun (WGS) entry which is preliminary data.</text>
</comment>
<protein>
    <recommendedName>
        <fullName evidence="3">Tetratricopeptide repeat protein</fullName>
    </recommendedName>
</protein>
<dbReference type="AlphaFoldDB" id="A0A937KBB4"/>
<gene>
    <name evidence="1" type="ORF">JMN32_10060</name>
</gene>
<evidence type="ECO:0008006" key="3">
    <source>
        <dbReference type="Google" id="ProtNLM"/>
    </source>
</evidence>
<proteinExistence type="predicted"/>